<evidence type="ECO:0000313" key="11">
    <source>
        <dbReference type="Proteomes" id="UP000269793"/>
    </source>
</evidence>
<evidence type="ECO:0000256" key="1">
    <source>
        <dbReference type="ARBA" id="ARBA00002475"/>
    </source>
</evidence>
<dbReference type="InterPro" id="IPR035979">
    <property type="entry name" value="RBD_domain_sf"/>
</dbReference>
<organism evidence="10 11">
    <name type="scientific">Malassezia restricta (strain ATCC 96810 / NBRC 103918 / CBS 7877)</name>
    <name type="common">Seborrheic dermatitis infection agent</name>
    <dbReference type="NCBI Taxonomy" id="425264"/>
    <lineage>
        <taxon>Eukaryota</taxon>
        <taxon>Fungi</taxon>
        <taxon>Dikarya</taxon>
        <taxon>Basidiomycota</taxon>
        <taxon>Ustilaginomycotina</taxon>
        <taxon>Malasseziomycetes</taxon>
        <taxon>Malasseziales</taxon>
        <taxon>Malasseziaceae</taxon>
        <taxon>Malassezia</taxon>
    </lineage>
</organism>
<feature type="compositionally biased region" description="Basic residues" evidence="8">
    <location>
        <begin position="590"/>
        <end position="602"/>
    </location>
</feature>
<dbReference type="PANTHER" id="PTHR23236">
    <property type="entry name" value="EUKARYOTIC TRANSLATION INITIATION FACTOR 4B/4H"/>
    <property type="match status" value="1"/>
</dbReference>
<comment type="function">
    <text evidence="1">Involved in pre-25S rRNA processing.</text>
</comment>
<evidence type="ECO:0000259" key="9">
    <source>
        <dbReference type="PROSITE" id="PS50102"/>
    </source>
</evidence>
<evidence type="ECO:0000256" key="8">
    <source>
        <dbReference type="SAM" id="MobiDB-lite"/>
    </source>
</evidence>
<dbReference type="SMART" id="SM00360">
    <property type="entry name" value="RRM"/>
    <property type="match status" value="1"/>
</dbReference>
<dbReference type="GO" id="GO:0005730">
    <property type="term" value="C:nucleolus"/>
    <property type="evidence" value="ECO:0007669"/>
    <property type="project" value="UniProtKB-SubCell"/>
</dbReference>
<dbReference type="PANTHER" id="PTHR23236:SF25">
    <property type="entry name" value="RNA-BINDING PROTEIN 34"/>
    <property type="match status" value="1"/>
</dbReference>
<evidence type="ECO:0000256" key="2">
    <source>
        <dbReference type="ARBA" id="ARBA00004604"/>
    </source>
</evidence>
<evidence type="ECO:0000256" key="5">
    <source>
        <dbReference type="ARBA" id="ARBA00022884"/>
    </source>
</evidence>
<keyword evidence="6" id="KW-0539">Nucleus</keyword>
<proteinExistence type="inferred from homology"/>
<sequence>MPREGSTGASAPSTASKGSFDAELDAMFSAPPPAQKPLLHEHDDHAEHGEEDHVDEDDDDDDEEGEDESIDDDKQGKSETLNQDVNDEDNASSQEDGDWDEEKTAEMVLSGALDKKRKKKPTLEDENDTEEARNKRTIFLGNVPISAMTSRAVRKELQRHIVRVSPYPSCTEVVSLRFRSVSFRVPTSDMSGVSPGSAVGDKRRERARKFRELKGISEKEAPPPLTSEQKRKIAYINLDLNERADSVNAYVRLGDPSLVHKHKQASNALEEKLTGPILTTLLARALDNTLFHERHLRADVVQSLDMHEIVDAELDKVMLPDGTPLSHRSASTIDPKRTIFVGNLDFEAHEEEVRGLFEKLMCEERGPPPEVTSHAVRLDGTPVHTEPLPGEWVQSVRIVRDKATQLGKGFAYVKFVDPLCVDEMVALAEAEEAFVAAGRPQISRQGEVRSAKKINLQEGQEFRRRIKLHKRALRVSRCKATTGDERKRRRPVSDAPKTPNKRSIPESLARSRSSGAPTPNGSSPTLARPGRAKAAYLATLSKEQRDLAKKSDPERQARRLQKKHEKKQAHKLTSKVGQGRERVKLPQRGAAKKMTRAKGKAA</sequence>
<keyword evidence="11" id="KW-1185">Reference proteome</keyword>
<dbReference type="EMBL" id="CP033153">
    <property type="protein sequence ID" value="AYO44380.1"/>
    <property type="molecule type" value="Genomic_DNA"/>
</dbReference>
<dbReference type="AlphaFoldDB" id="A0A3G2S950"/>
<keyword evidence="5 7" id="KW-0694">RNA-binding</keyword>
<feature type="compositionally biased region" description="Acidic residues" evidence="8">
    <location>
        <begin position="52"/>
        <end position="71"/>
    </location>
</feature>
<feature type="region of interest" description="Disordered" evidence="8">
    <location>
        <begin position="1"/>
        <end position="132"/>
    </location>
</feature>
<evidence type="ECO:0000256" key="3">
    <source>
        <dbReference type="ARBA" id="ARBA00007077"/>
    </source>
</evidence>
<dbReference type="GO" id="GO:0019843">
    <property type="term" value="F:rRNA binding"/>
    <property type="evidence" value="ECO:0007669"/>
    <property type="project" value="TreeGrafter"/>
</dbReference>
<dbReference type="STRING" id="425264.A0A3G2S950"/>
<feature type="compositionally biased region" description="Basic and acidic residues" evidence="8">
    <location>
        <begin position="38"/>
        <end position="51"/>
    </location>
</feature>
<feature type="region of interest" description="Disordered" evidence="8">
    <location>
        <begin position="473"/>
        <end position="602"/>
    </location>
</feature>
<protein>
    <recommendedName>
        <fullName evidence="4">Nucleolar protein 12</fullName>
    </recommendedName>
</protein>
<dbReference type="InterPro" id="IPR012677">
    <property type="entry name" value="Nucleotide-bd_a/b_plait_sf"/>
</dbReference>
<gene>
    <name evidence="10" type="primary">NOP12</name>
    <name evidence="10" type="ORF">DNF11_3430</name>
</gene>
<comment type="subcellular location">
    <subcellularLocation>
        <location evidence="2">Nucleus</location>
        <location evidence="2">Nucleolus</location>
    </subcellularLocation>
</comment>
<dbReference type="SUPFAM" id="SSF54928">
    <property type="entry name" value="RNA-binding domain, RBD"/>
    <property type="match status" value="1"/>
</dbReference>
<feature type="domain" description="RRM" evidence="9">
    <location>
        <begin position="337"/>
        <end position="461"/>
    </location>
</feature>
<evidence type="ECO:0000256" key="6">
    <source>
        <dbReference type="ARBA" id="ARBA00023242"/>
    </source>
</evidence>
<feature type="compositionally biased region" description="Low complexity" evidence="8">
    <location>
        <begin position="1"/>
        <end position="19"/>
    </location>
</feature>
<feature type="compositionally biased region" description="Acidic residues" evidence="8">
    <location>
        <begin position="85"/>
        <end position="103"/>
    </location>
</feature>
<evidence type="ECO:0000256" key="7">
    <source>
        <dbReference type="PROSITE-ProRule" id="PRU00176"/>
    </source>
</evidence>
<dbReference type="OrthoDB" id="442677at2759"/>
<evidence type="ECO:0000256" key="4">
    <source>
        <dbReference type="ARBA" id="ARBA00015520"/>
    </source>
</evidence>
<evidence type="ECO:0000313" key="10">
    <source>
        <dbReference type="EMBL" id="AYO44380.1"/>
    </source>
</evidence>
<dbReference type="Proteomes" id="UP000269793">
    <property type="component" value="Chromosome VI"/>
</dbReference>
<dbReference type="VEuPathDB" id="FungiDB:DNF11_3430"/>
<accession>A0A3G2S950</accession>
<reference evidence="10 11" key="1">
    <citation type="submission" date="2018-10" db="EMBL/GenBank/DDBJ databases">
        <title>Complete genome sequence of Malassezia restricta CBS 7877.</title>
        <authorList>
            <person name="Morand S.C."/>
            <person name="Bertignac M."/>
            <person name="Iltis A."/>
            <person name="Kolder I."/>
            <person name="Pirovano W."/>
            <person name="Jourdain R."/>
            <person name="Clavaud C."/>
        </authorList>
    </citation>
    <scope>NUCLEOTIDE SEQUENCE [LARGE SCALE GENOMIC DNA]</scope>
    <source>
        <strain evidence="10 11">CBS 7877</strain>
    </source>
</reference>
<dbReference type="InterPro" id="IPR000504">
    <property type="entry name" value="RRM_dom"/>
</dbReference>
<comment type="similarity">
    <text evidence="3">Belongs to the RRM RBM34 family.</text>
</comment>
<dbReference type="GO" id="GO:0000463">
    <property type="term" value="P:maturation of LSU-rRNA from tricistronic rRNA transcript (SSU-rRNA, 5.8S rRNA, LSU-rRNA)"/>
    <property type="evidence" value="ECO:0007669"/>
    <property type="project" value="TreeGrafter"/>
</dbReference>
<dbReference type="Gene3D" id="3.30.70.330">
    <property type="match status" value="1"/>
</dbReference>
<feature type="compositionally biased region" description="Basic residues" evidence="8">
    <location>
        <begin position="558"/>
        <end position="573"/>
    </location>
</feature>
<feature type="compositionally biased region" description="Polar residues" evidence="8">
    <location>
        <begin position="510"/>
        <end position="525"/>
    </location>
</feature>
<dbReference type="PROSITE" id="PS50102">
    <property type="entry name" value="RRM"/>
    <property type="match status" value="1"/>
</dbReference>
<name>A0A3G2S950_MALR7</name>
<feature type="compositionally biased region" description="Basic and acidic residues" evidence="8">
    <location>
        <begin position="542"/>
        <end position="557"/>
    </location>
</feature>